<keyword evidence="3" id="KW-1185">Reference proteome</keyword>
<dbReference type="SUPFAM" id="SSF52317">
    <property type="entry name" value="Class I glutamine amidotransferase-like"/>
    <property type="match status" value="1"/>
</dbReference>
<evidence type="ECO:0000313" key="2">
    <source>
        <dbReference type="EMBL" id="KAK7486708.1"/>
    </source>
</evidence>
<dbReference type="Pfam" id="PF09825">
    <property type="entry name" value="BPL_N"/>
    <property type="match status" value="1"/>
</dbReference>
<dbReference type="AlphaFoldDB" id="A0ABD0KI18"/>
<dbReference type="EMBL" id="JACVVK020000175">
    <property type="protein sequence ID" value="KAK7486708.1"/>
    <property type="molecule type" value="Genomic_DNA"/>
</dbReference>
<proteinExistence type="predicted"/>
<feature type="domain" description="Biotin-protein ligase N-terminal" evidence="1">
    <location>
        <begin position="15"/>
        <end position="282"/>
    </location>
</feature>
<name>A0ABD0KI18_9CAEN</name>
<protein>
    <recommendedName>
        <fullName evidence="1">Biotin-protein ligase N-terminal domain-containing protein</fullName>
    </recommendedName>
</protein>
<dbReference type="PIRSF" id="PIRSF016642">
    <property type="entry name" value="UCP016642"/>
    <property type="match status" value="1"/>
</dbReference>
<dbReference type="CDD" id="cd03144">
    <property type="entry name" value="GATase1_ScBLP_like"/>
    <property type="match status" value="1"/>
</dbReference>
<dbReference type="PANTHER" id="PTHR12835">
    <property type="entry name" value="BIOTIN PROTEIN LIGASE"/>
    <property type="match status" value="1"/>
</dbReference>
<comment type="caution">
    <text evidence="2">The sequence shown here is derived from an EMBL/GenBank/DDBJ whole genome shotgun (WGS) entry which is preliminary data.</text>
</comment>
<dbReference type="PANTHER" id="PTHR12835:SF5">
    <property type="entry name" value="BIOTIN--PROTEIN LIGASE"/>
    <property type="match status" value="1"/>
</dbReference>
<evidence type="ECO:0000313" key="3">
    <source>
        <dbReference type="Proteomes" id="UP001519460"/>
    </source>
</evidence>
<organism evidence="2 3">
    <name type="scientific">Batillaria attramentaria</name>
    <dbReference type="NCBI Taxonomy" id="370345"/>
    <lineage>
        <taxon>Eukaryota</taxon>
        <taxon>Metazoa</taxon>
        <taxon>Spiralia</taxon>
        <taxon>Lophotrochozoa</taxon>
        <taxon>Mollusca</taxon>
        <taxon>Gastropoda</taxon>
        <taxon>Caenogastropoda</taxon>
        <taxon>Sorbeoconcha</taxon>
        <taxon>Cerithioidea</taxon>
        <taxon>Batillariidae</taxon>
        <taxon>Batillaria</taxon>
    </lineage>
</organism>
<sequence length="290" mass="31761">MLATKTRLQSVRRMVYIYDGEGAKPTSRVLLQSSMEHCLCPRTHTVTRITPEQIKKGDWRDGCAAVILGGGYDLGFIKALGHSGVKVLRDFVLDGGTYIGFCAGGYFGCDSIEFDKGGKLEVCGERQLKFYPGKCIGPVVEGFKYDTDKGLDALSIKFHATESTGNAKEYSFQTYVNGGGYFAPYSTSLRNRCPDVYRVETLATYTTLPHQPPAIVRCEVGKKGGVAVLTGPHPEFSAYELDASDADLQKHLPGLLRCEGVREKCLKQLLRAANLKVKLKEDSVQVGSKL</sequence>
<accession>A0ABD0KI18</accession>
<dbReference type="InterPro" id="IPR029062">
    <property type="entry name" value="Class_I_gatase-like"/>
</dbReference>
<dbReference type="InterPro" id="IPR015834">
    <property type="entry name" value="UCP016642"/>
</dbReference>
<dbReference type="InterPro" id="IPR019197">
    <property type="entry name" value="Biotin-prot_ligase_N"/>
</dbReference>
<reference evidence="2 3" key="1">
    <citation type="journal article" date="2023" name="Sci. Data">
        <title>Genome assembly of the Korean intertidal mud-creeper Batillaria attramentaria.</title>
        <authorList>
            <person name="Patra A.K."/>
            <person name="Ho P.T."/>
            <person name="Jun S."/>
            <person name="Lee S.J."/>
            <person name="Kim Y."/>
            <person name="Won Y.J."/>
        </authorList>
    </citation>
    <scope>NUCLEOTIDE SEQUENCE [LARGE SCALE GENOMIC DNA]</scope>
    <source>
        <strain evidence="2">Wonlab-2016</strain>
    </source>
</reference>
<dbReference type="Proteomes" id="UP001519460">
    <property type="component" value="Unassembled WGS sequence"/>
</dbReference>
<gene>
    <name evidence="2" type="ORF">BaRGS_00022109</name>
</gene>
<evidence type="ECO:0000259" key="1">
    <source>
        <dbReference type="Pfam" id="PF09825"/>
    </source>
</evidence>